<accession>A0A1S1HTL4</accession>
<sequence>MGYFELKKSTKDTSQPYYFVLKAANHEIIASSEMYSSKQAAMKGIASVQKNATTDEIKDLTS</sequence>
<dbReference type="Gene3D" id="3.30.160.160">
    <property type="entry name" value="YegP-like"/>
    <property type="match status" value="1"/>
</dbReference>
<reference evidence="4 5" key="1">
    <citation type="submission" date="2016-03" db="EMBL/GenBank/DDBJ databases">
        <title>Genome sequence of Providencia stuartii strain, isolated from the salivary glands of larval Lucilia sericata.</title>
        <authorList>
            <person name="Yuan Y."/>
            <person name="Zhang Y."/>
            <person name="Fu S."/>
            <person name="Crippen T.L."/>
            <person name="Visi D."/>
            <person name="Benbow M.E."/>
            <person name="Allen M."/>
            <person name="Tomberlin J.K."/>
            <person name="Sze S.-H."/>
            <person name="Tarone A.M."/>
        </authorList>
    </citation>
    <scope>NUCLEOTIDE SEQUENCE [LARGE SCALE GENOMIC DNA]</scope>
    <source>
        <strain evidence="4 5">Crippen</strain>
    </source>
</reference>
<dbReference type="AlphaFoldDB" id="A0A1S1HTL4"/>
<evidence type="ECO:0000313" key="5">
    <source>
        <dbReference type="Proteomes" id="UP000179588"/>
    </source>
</evidence>
<evidence type="ECO:0000259" key="2">
    <source>
        <dbReference type="Pfam" id="PF07411"/>
    </source>
</evidence>
<name>A0A1S1HTL4_PROST</name>
<evidence type="ECO:0000313" key="3">
    <source>
        <dbReference type="EMBL" id="EMJ5133089.1"/>
    </source>
</evidence>
<protein>
    <submittedName>
        <fullName evidence="3">YegP family protein</fullName>
    </submittedName>
</protein>
<reference evidence="3" key="2">
    <citation type="submission" date="2024-02" db="EMBL/GenBank/DDBJ databases">
        <authorList>
            <consortium name="Clinical and Environmental Microbiology Branch: Whole genome sequencing antimicrobial resistance pathogens in the healthcare setting"/>
        </authorList>
    </citation>
    <scope>NUCLEOTIDE SEQUENCE</scope>
    <source>
        <strain evidence="3">2021GO-0154</strain>
    </source>
</reference>
<dbReference type="SUPFAM" id="SSF160113">
    <property type="entry name" value="YegP-like"/>
    <property type="match status" value="1"/>
</dbReference>
<proteinExistence type="inferred from homology"/>
<dbReference type="GeneID" id="92279454"/>
<keyword evidence="5" id="KW-1185">Reference proteome</keyword>
<dbReference type="Pfam" id="PF07411">
    <property type="entry name" value="DUF1508"/>
    <property type="match status" value="1"/>
</dbReference>
<feature type="domain" description="DUF1508" evidence="2">
    <location>
        <begin position="13"/>
        <end position="59"/>
    </location>
</feature>
<dbReference type="InterPro" id="IPR036913">
    <property type="entry name" value="YegP-like_sf"/>
</dbReference>
<evidence type="ECO:0000256" key="1">
    <source>
        <dbReference type="ARBA" id="ARBA00007576"/>
    </source>
</evidence>
<organism evidence="4 5">
    <name type="scientific">Providencia stuartii</name>
    <dbReference type="NCBI Taxonomy" id="588"/>
    <lineage>
        <taxon>Bacteria</taxon>
        <taxon>Pseudomonadati</taxon>
        <taxon>Pseudomonadota</taxon>
        <taxon>Gammaproteobacteria</taxon>
        <taxon>Enterobacterales</taxon>
        <taxon>Morganellaceae</taxon>
        <taxon>Providencia</taxon>
    </lineage>
</organism>
<dbReference type="PANTHER" id="PTHR40606">
    <property type="match status" value="1"/>
</dbReference>
<dbReference type="Proteomes" id="UP000179588">
    <property type="component" value="Unassembled WGS sequence"/>
</dbReference>
<dbReference type="OrthoDB" id="9802792at2"/>
<gene>
    <name evidence="4" type="ORF">A3Q29_13900</name>
    <name evidence="3" type="ORF">RG298_000763</name>
</gene>
<comment type="similarity">
    <text evidence="1">Belongs to the UPF0339 family. Duplicated subfamily.</text>
</comment>
<dbReference type="EMBL" id="LVIE01000035">
    <property type="protein sequence ID" value="OHT25398.1"/>
    <property type="molecule type" value="Genomic_DNA"/>
</dbReference>
<dbReference type="InterPro" id="IPR051141">
    <property type="entry name" value="UPF0339_domain"/>
</dbReference>
<comment type="caution">
    <text evidence="4">The sequence shown here is derived from an EMBL/GenBank/DDBJ whole genome shotgun (WGS) entry which is preliminary data.</text>
</comment>
<dbReference type="RefSeq" id="WP_070925476.1">
    <property type="nucleotide sequence ID" value="NZ_CANMXG010000004.1"/>
</dbReference>
<dbReference type="PANTHER" id="PTHR40606:SF1">
    <property type="entry name" value="UPF0339 PROTEIN YEGP"/>
    <property type="match status" value="1"/>
</dbReference>
<dbReference type="InterPro" id="IPR010879">
    <property type="entry name" value="DUF1508"/>
</dbReference>
<dbReference type="EMBL" id="ABMABF030000002">
    <property type="protein sequence ID" value="EMJ5133089.1"/>
    <property type="molecule type" value="Genomic_DNA"/>
</dbReference>
<evidence type="ECO:0000313" key="4">
    <source>
        <dbReference type="EMBL" id="OHT25398.1"/>
    </source>
</evidence>